<evidence type="ECO:0000256" key="2">
    <source>
        <dbReference type="SAM" id="Phobius"/>
    </source>
</evidence>
<name>A0A6L2M1M9_TANCI</name>
<keyword evidence="2" id="KW-0472">Membrane</keyword>
<protein>
    <submittedName>
        <fullName evidence="3">Uncharacterized protein</fullName>
    </submittedName>
</protein>
<proteinExistence type="predicted"/>
<comment type="caution">
    <text evidence="3">The sequence shown here is derived from an EMBL/GenBank/DDBJ whole genome shotgun (WGS) entry which is preliminary data.</text>
</comment>
<keyword evidence="2" id="KW-0812">Transmembrane</keyword>
<feature type="compositionally biased region" description="Low complexity" evidence="1">
    <location>
        <begin position="8"/>
        <end position="29"/>
    </location>
</feature>
<evidence type="ECO:0000256" key="1">
    <source>
        <dbReference type="SAM" id="MobiDB-lite"/>
    </source>
</evidence>
<reference evidence="3" key="1">
    <citation type="journal article" date="2019" name="Sci. Rep.">
        <title>Draft genome of Tanacetum cinerariifolium, the natural source of mosquito coil.</title>
        <authorList>
            <person name="Yamashiro T."/>
            <person name="Shiraishi A."/>
            <person name="Satake H."/>
            <person name="Nakayama K."/>
        </authorList>
    </citation>
    <scope>NUCLEOTIDE SEQUENCE</scope>
</reference>
<keyword evidence="2" id="KW-1133">Transmembrane helix</keyword>
<feature type="non-terminal residue" evidence="3">
    <location>
        <position position="1"/>
    </location>
</feature>
<accession>A0A6L2M1M9</accession>
<feature type="transmembrane region" description="Helical" evidence="2">
    <location>
        <begin position="88"/>
        <end position="106"/>
    </location>
</feature>
<gene>
    <name evidence="3" type="ORF">Tci_039919</name>
</gene>
<evidence type="ECO:0000313" key="3">
    <source>
        <dbReference type="EMBL" id="GEU67941.1"/>
    </source>
</evidence>
<organism evidence="3">
    <name type="scientific">Tanacetum cinerariifolium</name>
    <name type="common">Dalmatian daisy</name>
    <name type="synonym">Chrysanthemum cinerariifolium</name>
    <dbReference type="NCBI Taxonomy" id="118510"/>
    <lineage>
        <taxon>Eukaryota</taxon>
        <taxon>Viridiplantae</taxon>
        <taxon>Streptophyta</taxon>
        <taxon>Embryophyta</taxon>
        <taxon>Tracheophyta</taxon>
        <taxon>Spermatophyta</taxon>
        <taxon>Magnoliopsida</taxon>
        <taxon>eudicotyledons</taxon>
        <taxon>Gunneridae</taxon>
        <taxon>Pentapetalae</taxon>
        <taxon>asterids</taxon>
        <taxon>campanulids</taxon>
        <taxon>Asterales</taxon>
        <taxon>Asteraceae</taxon>
        <taxon>Asteroideae</taxon>
        <taxon>Anthemideae</taxon>
        <taxon>Anthemidinae</taxon>
        <taxon>Tanacetum</taxon>
    </lineage>
</organism>
<sequence length="230" mass="25413">SSVLADCSNTSTSNGKSSASSGNTSSLPSSSTLLCFKEEIKAILWEFGFDFFSSLPPNVLRIAAHSSFAVLYLLNLNWCSSGRDSSRVVLAFTSFFFLCISSVVIVTVLPDFASAPLVVFVSFGSIIAGLYKNHRIQLLPIELNGHVEDIVESGTAIAQIFLVHSLIFKDGIEIYTLAERRYPLTKETLEWMLALRLIDESESEAVFDLLRFIQKKIDESRSHDGSEKDL</sequence>
<feature type="region of interest" description="Disordered" evidence="1">
    <location>
        <begin position="1"/>
        <end position="29"/>
    </location>
</feature>
<dbReference type="AlphaFoldDB" id="A0A6L2M1M9"/>
<feature type="transmembrane region" description="Helical" evidence="2">
    <location>
        <begin position="59"/>
        <end position="76"/>
    </location>
</feature>
<feature type="transmembrane region" description="Helical" evidence="2">
    <location>
        <begin position="112"/>
        <end position="131"/>
    </location>
</feature>
<dbReference type="EMBL" id="BKCJ010005660">
    <property type="protein sequence ID" value="GEU67941.1"/>
    <property type="molecule type" value="Genomic_DNA"/>
</dbReference>